<dbReference type="Pfam" id="PF13739">
    <property type="entry name" value="PdaC"/>
    <property type="match status" value="1"/>
</dbReference>
<dbReference type="InterPro" id="IPR037126">
    <property type="entry name" value="PdaC/RsiV-like_sf"/>
</dbReference>
<gene>
    <name evidence="3" type="ORF">CLV31_12336</name>
</gene>
<evidence type="ECO:0000259" key="1">
    <source>
        <dbReference type="Pfam" id="PF11738"/>
    </source>
</evidence>
<dbReference type="InterPro" id="IPR021729">
    <property type="entry name" value="DUF3298"/>
</dbReference>
<dbReference type="InterPro" id="IPR025303">
    <property type="entry name" value="PdaC"/>
</dbReference>
<dbReference type="Gene3D" id="3.90.640.20">
    <property type="entry name" value="Heat-shock cognate protein, ATPase"/>
    <property type="match status" value="1"/>
</dbReference>
<reference evidence="3 4" key="1">
    <citation type="submission" date="2018-06" db="EMBL/GenBank/DDBJ databases">
        <title>Genomic Encyclopedia of Archaeal and Bacterial Type Strains, Phase II (KMG-II): from individual species to whole genera.</title>
        <authorList>
            <person name="Goeker M."/>
        </authorList>
    </citation>
    <scope>NUCLEOTIDE SEQUENCE [LARGE SCALE GENOMIC DNA]</scope>
    <source>
        <strain evidence="3 4">T4</strain>
    </source>
</reference>
<dbReference type="RefSeq" id="WP_111394945.1">
    <property type="nucleotide sequence ID" value="NZ_QKTX01000023.1"/>
</dbReference>
<evidence type="ECO:0000313" key="3">
    <source>
        <dbReference type="EMBL" id="PZV76754.1"/>
    </source>
</evidence>
<dbReference type="OrthoDB" id="594879at2"/>
<comment type="caution">
    <text evidence="3">The sequence shown here is derived from an EMBL/GenBank/DDBJ whole genome shotgun (WGS) entry which is preliminary data.</text>
</comment>
<name>A0A326RJW1_9BACT</name>
<protein>
    <submittedName>
        <fullName evidence="3">Uncharacterized protein DUF4163</fullName>
    </submittedName>
</protein>
<evidence type="ECO:0000313" key="4">
    <source>
        <dbReference type="Proteomes" id="UP000248917"/>
    </source>
</evidence>
<feature type="domain" description="DUF3298" evidence="1">
    <location>
        <begin position="174"/>
        <end position="243"/>
    </location>
</feature>
<dbReference type="Pfam" id="PF11738">
    <property type="entry name" value="DUF3298"/>
    <property type="match status" value="1"/>
</dbReference>
<dbReference type="Proteomes" id="UP000248917">
    <property type="component" value="Unassembled WGS sequence"/>
</dbReference>
<feature type="domain" description="Deacetylase PdaC" evidence="2">
    <location>
        <begin position="47"/>
        <end position="148"/>
    </location>
</feature>
<proteinExistence type="predicted"/>
<evidence type="ECO:0000259" key="2">
    <source>
        <dbReference type="Pfam" id="PF13739"/>
    </source>
</evidence>
<sequence>MRLIFGILVMVLISCGKKEPVQIVGLSENSELTFRTDSLIQESCVGENCAKLRLVWPVAEGDRRSGQINKVVEEQLIFLMQYGEDVSVSLDSMVRDYFTSFQSLKAEFPDSYGGWEIDAEGVVSYQSDNTISIYFTQFNYLGGAHPNSLVTFLNFDSRTGEFLSTDRLILDEVKLVNLAEQKFRAYHEVEEGKSVVDDGRFFLPETGFFLANAMGFRDGKFWIVYVPYEIAPYVMGYTELEFSREELGDVVRW</sequence>
<dbReference type="PROSITE" id="PS51257">
    <property type="entry name" value="PROKAR_LIPOPROTEIN"/>
    <property type="match status" value="1"/>
</dbReference>
<accession>A0A326RJW1</accession>
<dbReference type="EMBL" id="QKTX01000023">
    <property type="protein sequence ID" value="PZV76754.1"/>
    <property type="molecule type" value="Genomic_DNA"/>
</dbReference>
<dbReference type="AlphaFoldDB" id="A0A326RJW1"/>
<keyword evidence="4" id="KW-1185">Reference proteome</keyword>
<dbReference type="Gene3D" id="3.30.565.40">
    <property type="entry name" value="Fervidobacterium nodosum Rt17-B1 like"/>
    <property type="match status" value="1"/>
</dbReference>
<organism evidence="3 4">
    <name type="scientific">Algoriphagus aquaeductus</name>
    <dbReference type="NCBI Taxonomy" id="475299"/>
    <lineage>
        <taxon>Bacteria</taxon>
        <taxon>Pseudomonadati</taxon>
        <taxon>Bacteroidota</taxon>
        <taxon>Cytophagia</taxon>
        <taxon>Cytophagales</taxon>
        <taxon>Cyclobacteriaceae</taxon>
        <taxon>Algoriphagus</taxon>
    </lineage>
</organism>